<keyword evidence="2" id="KW-1185">Reference proteome</keyword>
<accession>A0A2Z7CX79</accession>
<dbReference type="AlphaFoldDB" id="A0A2Z7CX79"/>
<evidence type="ECO:0000313" key="2">
    <source>
        <dbReference type="Proteomes" id="UP000250235"/>
    </source>
</evidence>
<organism evidence="1 2">
    <name type="scientific">Dorcoceras hygrometricum</name>
    <dbReference type="NCBI Taxonomy" id="472368"/>
    <lineage>
        <taxon>Eukaryota</taxon>
        <taxon>Viridiplantae</taxon>
        <taxon>Streptophyta</taxon>
        <taxon>Embryophyta</taxon>
        <taxon>Tracheophyta</taxon>
        <taxon>Spermatophyta</taxon>
        <taxon>Magnoliopsida</taxon>
        <taxon>eudicotyledons</taxon>
        <taxon>Gunneridae</taxon>
        <taxon>Pentapetalae</taxon>
        <taxon>asterids</taxon>
        <taxon>lamiids</taxon>
        <taxon>Lamiales</taxon>
        <taxon>Gesneriaceae</taxon>
        <taxon>Didymocarpoideae</taxon>
        <taxon>Trichosporeae</taxon>
        <taxon>Loxocarpinae</taxon>
        <taxon>Dorcoceras</taxon>
    </lineage>
</organism>
<name>A0A2Z7CX79_9LAMI</name>
<dbReference type="Proteomes" id="UP000250235">
    <property type="component" value="Unassembled WGS sequence"/>
</dbReference>
<evidence type="ECO:0000313" key="1">
    <source>
        <dbReference type="EMBL" id="KZV50587.1"/>
    </source>
</evidence>
<proteinExistence type="predicted"/>
<protein>
    <submittedName>
        <fullName evidence="1">Uncharacterized protein</fullName>
    </submittedName>
</protein>
<gene>
    <name evidence="1" type="ORF">F511_17174</name>
</gene>
<reference evidence="1 2" key="1">
    <citation type="journal article" date="2015" name="Proc. Natl. Acad. Sci. U.S.A.">
        <title>The resurrection genome of Boea hygrometrica: A blueprint for survival of dehydration.</title>
        <authorList>
            <person name="Xiao L."/>
            <person name="Yang G."/>
            <person name="Zhang L."/>
            <person name="Yang X."/>
            <person name="Zhao S."/>
            <person name="Ji Z."/>
            <person name="Zhou Q."/>
            <person name="Hu M."/>
            <person name="Wang Y."/>
            <person name="Chen M."/>
            <person name="Xu Y."/>
            <person name="Jin H."/>
            <person name="Xiao X."/>
            <person name="Hu G."/>
            <person name="Bao F."/>
            <person name="Hu Y."/>
            <person name="Wan P."/>
            <person name="Li L."/>
            <person name="Deng X."/>
            <person name="Kuang T."/>
            <person name="Xiang C."/>
            <person name="Zhu J.K."/>
            <person name="Oliver M.J."/>
            <person name="He Y."/>
        </authorList>
    </citation>
    <scope>NUCLEOTIDE SEQUENCE [LARGE SCALE GENOMIC DNA]</scope>
    <source>
        <strain evidence="2">cv. XS01</strain>
    </source>
</reference>
<sequence>MVVDSIGIYELKGPYYTLTMTNWFLQALSVIPRGSWGDVASFVYIKLFPSIYKYGMKGERKTHNKKLFSKFSPSPPLPPPAAVVAIRCDRPGEEELIGFRMNVQLMWNSVAEHWKKFKFDMLRFKDRMRTRLITLAMDLHDTKYELSGGLAAFSSHMAEIVACLKDGIAKKRESSQRRR</sequence>
<dbReference type="EMBL" id="KQ992370">
    <property type="protein sequence ID" value="KZV50587.1"/>
    <property type="molecule type" value="Genomic_DNA"/>
</dbReference>